<feature type="transmembrane region" description="Helical" evidence="1">
    <location>
        <begin position="109"/>
        <end position="128"/>
    </location>
</feature>
<dbReference type="EMBL" id="MPZS01000001">
    <property type="protein sequence ID" value="OOY12352.1"/>
    <property type="molecule type" value="Genomic_DNA"/>
</dbReference>
<reference evidence="2 3" key="1">
    <citation type="submission" date="2016-11" db="EMBL/GenBank/DDBJ databases">
        <title>A multilocus sequence analysis scheme for characterization of bacteria in the genus Thioclava.</title>
        <authorList>
            <person name="Liu Y."/>
            <person name="Shao Z."/>
        </authorList>
    </citation>
    <scope>NUCLEOTIDE SEQUENCE [LARGE SCALE GENOMIC DNA]</scope>
    <source>
        <strain evidence="2 3">11.10-0-13</strain>
    </source>
</reference>
<organism evidence="2 3">
    <name type="scientific">Thioclava marina</name>
    <dbReference type="NCBI Taxonomy" id="1915077"/>
    <lineage>
        <taxon>Bacteria</taxon>
        <taxon>Pseudomonadati</taxon>
        <taxon>Pseudomonadota</taxon>
        <taxon>Alphaproteobacteria</taxon>
        <taxon>Rhodobacterales</taxon>
        <taxon>Paracoccaceae</taxon>
        <taxon>Thioclava</taxon>
    </lineage>
</organism>
<comment type="caution">
    <text evidence="2">The sequence shown here is derived from an EMBL/GenBank/DDBJ whole genome shotgun (WGS) entry which is preliminary data.</text>
</comment>
<evidence type="ECO:0000256" key="1">
    <source>
        <dbReference type="SAM" id="Phobius"/>
    </source>
</evidence>
<evidence type="ECO:0000313" key="3">
    <source>
        <dbReference type="Proteomes" id="UP000242224"/>
    </source>
</evidence>
<dbReference type="Proteomes" id="UP000242224">
    <property type="component" value="Unassembled WGS sequence"/>
</dbReference>
<name>A0ABX3MLQ7_9RHOB</name>
<keyword evidence="1" id="KW-0472">Membrane</keyword>
<protein>
    <submittedName>
        <fullName evidence="2">Uncharacterized protein</fullName>
    </submittedName>
</protein>
<proteinExistence type="predicted"/>
<keyword evidence="3" id="KW-1185">Reference proteome</keyword>
<gene>
    <name evidence="2" type="ORF">BMG00_00330</name>
</gene>
<feature type="transmembrane region" description="Helical" evidence="1">
    <location>
        <begin position="74"/>
        <end position="94"/>
    </location>
</feature>
<evidence type="ECO:0000313" key="2">
    <source>
        <dbReference type="EMBL" id="OOY12352.1"/>
    </source>
</evidence>
<keyword evidence="1" id="KW-1133">Transmembrane helix</keyword>
<dbReference type="RefSeq" id="WP_078573043.1">
    <property type="nucleotide sequence ID" value="NZ_JACIZB010000001.1"/>
</dbReference>
<sequence length="141" mass="15457">MSGWNILFFLSLLSAMLLGLLFDSFDAPLIGSDGIACRELLSSGSDDDTIPAFLLLLSAPAMLRLFRNGLYFNWVEWMVLSLAIAPFVIYLVLIPDCAHLGTNIAARNIPLTLIALSLVSLIAIALRLSGPDQCRIRPPRR</sequence>
<accession>A0ABX3MLQ7</accession>
<keyword evidence="1" id="KW-0812">Transmembrane</keyword>
<feature type="transmembrane region" description="Helical" evidence="1">
    <location>
        <begin position="50"/>
        <end position="67"/>
    </location>
</feature>